<reference evidence="2" key="2">
    <citation type="submission" date="2013-06" db="EMBL/GenBank/DDBJ databases">
        <title>Draft genome sequence of Clostridium hylemonae (DSM 15053).</title>
        <authorList>
            <person name="Sudarsanam P."/>
            <person name="Ley R."/>
            <person name="Guruge J."/>
            <person name="Turnbaugh P.J."/>
            <person name="Mahowald M."/>
            <person name="Liep D."/>
            <person name="Gordon J."/>
        </authorList>
    </citation>
    <scope>NUCLEOTIDE SEQUENCE</scope>
    <source>
        <strain evidence="2">DSM 15053</strain>
    </source>
</reference>
<evidence type="ECO:0000313" key="2">
    <source>
        <dbReference type="EMBL" id="EEG72673.1"/>
    </source>
</evidence>
<protein>
    <recommendedName>
        <fullName evidence="4">DUF885 domain-containing protein</fullName>
    </recommendedName>
</protein>
<comment type="caution">
    <text evidence="2">The sequence shown here is derived from an EMBL/GenBank/DDBJ whole genome shotgun (WGS) entry which is preliminary data.</text>
</comment>
<dbReference type="HOGENOM" id="CLU_018914_2_0_9"/>
<feature type="chain" id="PRO_5039657650" description="DUF885 domain-containing protein" evidence="1">
    <location>
        <begin position="22"/>
        <end position="572"/>
    </location>
</feature>
<reference evidence="2" key="1">
    <citation type="submission" date="2009-02" db="EMBL/GenBank/DDBJ databases">
        <authorList>
            <person name="Fulton L."/>
            <person name="Clifton S."/>
            <person name="Fulton B."/>
            <person name="Xu J."/>
            <person name="Minx P."/>
            <person name="Pepin K.H."/>
            <person name="Johnson M."/>
            <person name="Bhonagiri V."/>
            <person name="Nash W.E."/>
            <person name="Mardis E.R."/>
            <person name="Wilson R.K."/>
        </authorList>
    </citation>
    <scope>NUCLEOTIDE SEQUENCE [LARGE SCALE GENOMIC DNA]</scope>
    <source>
        <strain evidence="2">DSM 15053</strain>
    </source>
</reference>
<organism evidence="2 3">
    <name type="scientific">[Clostridium] hylemonae DSM 15053</name>
    <dbReference type="NCBI Taxonomy" id="553973"/>
    <lineage>
        <taxon>Bacteria</taxon>
        <taxon>Bacillati</taxon>
        <taxon>Bacillota</taxon>
        <taxon>Clostridia</taxon>
        <taxon>Lachnospirales</taxon>
        <taxon>Lachnospiraceae</taxon>
    </lineage>
</organism>
<dbReference type="EMBL" id="ABYI02000040">
    <property type="protein sequence ID" value="EEG72673.1"/>
    <property type="molecule type" value="Genomic_DNA"/>
</dbReference>
<name>C0C5D6_9FIRM</name>
<dbReference type="Proteomes" id="UP000004893">
    <property type="component" value="Unassembled WGS sequence"/>
</dbReference>
<dbReference type="InterPro" id="IPR010281">
    <property type="entry name" value="DUF885"/>
</dbReference>
<dbReference type="OrthoDB" id="9760040at2"/>
<evidence type="ECO:0000256" key="1">
    <source>
        <dbReference type="SAM" id="SignalP"/>
    </source>
</evidence>
<sequence length="572" mass="64467">MRKKISLLLTVTLLFALAALASCSRGSKSADAEFEAYTDNLFCQEVSSNTISLHYTLENPSDYGIDKAPVSFGSCSTDTAAISASAENALASLHAHNRAQLSDKNKLTYDILDNYLSTSLDEAGYVLYDEPLAPLTGTQAQLPVLLSEYQFNSTGDIDTYLTLMTKLPEYFESIIAFEQAKSEKGLFMASYSADDIIDECNAFIKMGDDNYLYSSFTERLDAMKLDKADYDDYVKRNRENMKEYIYPSYKKLADSLKALRTTGKNNNGLCYLPDGRDYYELVVKRETGSSRTVNELKELTQSQILEDLTAMQQILTSSSKETFSNAAPSLEDTDPTSILSNLKSKLKGSFPDPPDVSTEIKYVQKSMEEYLSPAFFMVPAIDSTTNNVIYINQGHMPDDLSLFTTLAHEGYPGHLYQTVYFQNLKPDPIRNLLNFGGYTEGWATYTEMLSYYYALLPKEQAALLQRNTSVILGLYALADMGIHYDGWKLADTVSFFRQYGIEDANTVESIYDLIISDPANYLKYYIGYVEFMELKKEAIDKWGDSFTQENFHKKVLTAGPAPFDILRTYMFQ</sequence>
<dbReference type="PANTHER" id="PTHR33361">
    <property type="entry name" value="GLR0591 PROTEIN"/>
    <property type="match status" value="1"/>
</dbReference>
<evidence type="ECO:0008006" key="4">
    <source>
        <dbReference type="Google" id="ProtNLM"/>
    </source>
</evidence>
<dbReference type="AlphaFoldDB" id="C0C5D6"/>
<keyword evidence="1" id="KW-0732">Signal</keyword>
<dbReference type="PANTHER" id="PTHR33361:SF2">
    <property type="entry name" value="DUF885 DOMAIN-CONTAINING PROTEIN"/>
    <property type="match status" value="1"/>
</dbReference>
<proteinExistence type="predicted"/>
<dbReference type="RefSeq" id="WP_006444667.1">
    <property type="nucleotide sequence ID" value="NZ_CP036524.1"/>
</dbReference>
<dbReference type="eggNOG" id="COG4805">
    <property type="taxonomic scope" value="Bacteria"/>
</dbReference>
<evidence type="ECO:0000313" key="3">
    <source>
        <dbReference type="Proteomes" id="UP000004893"/>
    </source>
</evidence>
<keyword evidence="3" id="KW-1185">Reference proteome</keyword>
<feature type="signal peptide" evidence="1">
    <location>
        <begin position="1"/>
        <end position="21"/>
    </location>
</feature>
<gene>
    <name evidence="2" type="ORF">CLOHYLEM_07312</name>
</gene>
<dbReference type="Pfam" id="PF05960">
    <property type="entry name" value="DUF885"/>
    <property type="match status" value="1"/>
</dbReference>
<dbReference type="PROSITE" id="PS51257">
    <property type="entry name" value="PROKAR_LIPOPROTEIN"/>
    <property type="match status" value="1"/>
</dbReference>
<accession>C0C5D6</accession>
<dbReference type="STRING" id="553973.CLOHYLEM_07312"/>